<keyword evidence="3" id="KW-0808">Transferase</keyword>
<dbReference type="PROSITE" id="PS50075">
    <property type="entry name" value="CARRIER"/>
    <property type="match status" value="1"/>
</dbReference>
<dbReference type="InterPro" id="IPR036291">
    <property type="entry name" value="NAD(P)-bd_dom_sf"/>
</dbReference>
<name>A0ABV7PD81_9PSEU</name>
<dbReference type="Gene3D" id="3.30.70.3290">
    <property type="match status" value="1"/>
</dbReference>
<dbReference type="InterPro" id="IPR014043">
    <property type="entry name" value="Acyl_transferase_dom"/>
</dbReference>
<dbReference type="SUPFAM" id="SSF52151">
    <property type="entry name" value="FabD/lysophospholipase-like"/>
    <property type="match status" value="1"/>
</dbReference>
<keyword evidence="2" id="KW-0597">Phosphoprotein</keyword>
<dbReference type="InterPro" id="IPR016035">
    <property type="entry name" value="Acyl_Trfase/lysoPLipase"/>
</dbReference>
<dbReference type="SMART" id="SM00827">
    <property type="entry name" value="PKS_AT"/>
    <property type="match status" value="1"/>
</dbReference>
<dbReference type="Gene3D" id="3.40.50.720">
    <property type="entry name" value="NAD(P)-binding Rossmann-like Domain"/>
    <property type="match status" value="1"/>
</dbReference>
<dbReference type="RefSeq" id="WP_378247094.1">
    <property type="nucleotide sequence ID" value="NZ_JBHRWK010000114.1"/>
</dbReference>
<dbReference type="Pfam" id="PF00550">
    <property type="entry name" value="PP-binding"/>
    <property type="match status" value="1"/>
</dbReference>
<keyword evidence="7" id="KW-1185">Reference proteome</keyword>
<dbReference type="InterPro" id="IPR009081">
    <property type="entry name" value="PP-bd_ACP"/>
</dbReference>
<dbReference type="Proteomes" id="UP001595645">
    <property type="component" value="Unassembled WGS sequence"/>
</dbReference>
<sequence length="1060" mass="112688">ARTLLSRPRFDHRGVAVAENRDELIAALGNLTPTTADSGKTAFVFSGQGSQRIGMGRELHGTYPLFRETFDALCEHFEFPLRDIVFGDTELALLDDTLYTQTALFAVETALFRLLESFGLRPDFVAGHSVGEITAAHVAGALSLEDACTLVAARGALMQDLPEGGAMIAIATSEQEALAALACHGTAGLAAVNGPASVVISGEEHAVHAIAEQFAERGCRTRRLRVSHAFHSPLMAPMLEEFTTVLKGISFKQPEIPLVSTVTGELLTEHTAAHWVEQIPRPVRFHGAMETLRALGTATLIEVGPDGVLAAAVDETLCIPVLRRDRGEVRALLEALTAVWARGIDVDWAPAFTGEYRHVDLPTYAFQHERFWLETTAAKGNVESAGLTGLDHPFLDALVSLPGGGVVCTGRVSQWDSGRLTGAAVLDMVIHAGDQVGCPVVAELTLDTAPVVGDGITVQITVGGPDDDGHREVRVHSRPVDHALWQEHAQATLTPPRPDSAIALSGGHVDVTLDDDPGAFGIHPRLVDAALEHRQPVVWRDVTLHADGARDLRVRRGPTGGLLATDGTDRPVLTIGSLRFGELPTSRAVEGSLFDVAWVPVRLDQSTSDFIVHEVGEGDARAVVARVLAALQEFGRDRGTGRLVVVTRGLIGPGRGDPVGNAVWGLVRSAQSEEPGRFVLADVDDRSSRLPIGDEPQVAVRDGVAYVPRLRRVTGATPSPRWAPDGTVVITGGTGALGTAVARHLAAEHGIRHLLLVGRSGGAVDLPGARVIACDVADRAALAAVLDGIPAEHPLTGVVHTAGVLDDGVIGTLNRERLDAVFAAKVDGAVNLHELTRDRDLAMFVLFSSAAGIIGSPGQGNYAAANGFLDGLAWRRRAEGLPATSLAWGPWDRGMATGLEQRGPLRPLRPADGMALFDLALGAGRPVLAPMRLHLTAAEDTPPLLHELMPPKRRRANTATGEIFSARLRRLTGDQGAELLLHVVLDATATVLGHRSPETIDPDIPFWDNGFTSLTAVEFRNRITGATGLRLNAAVVYEQPTPRLLTNHLLTTLSPEFAGV</sequence>
<dbReference type="InterPro" id="IPR036736">
    <property type="entry name" value="ACP-like_sf"/>
</dbReference>
<dbReference type="InterPro" id="IPR055123">
    <property type="entry name" value="SpnB-like_Rossmann"/>
</dbReference>
<dbReference type="InterPro" id="IPR042104">
    <property type="entry name" value="PKS_dehydratase_sf"/>
</dbReference>
<dbReference type="SUPFAM" id="SSF47336">
    <property type="entry name" value="ACP-like"/>
    <property type="match status" value="1"/>
</dbReference>
<comment type="caution">
    <text evidence="6">The sequence shown here is derived from an EMBL/GenBank/DDBJ whole genome shotgun (WGS) entry which is preliminary data.</text>
</comment>
<proteinExistence type="predicted"/>
<dbReference type="SMART" id="SM00826">
    <property type="entry name" value="PKS_DH"/>
    <property type="match status" value="1"/>
</dbReference>
<keyword evidence="4" id="KW-0012">Acyltransferase</keyword>
<dbReference type="SUPFAM" id="SSF51735">
    <property type="entry name" value="NAD(P)-binding Rossmann-fold domains"/>
    <property type="match status" value="2"/>
</dbReference>
<dbReference type="Pfam" id="PF21089">
    <property type="entry name" value="PKS_DH_N"/>
    <property type="match status" value="1"/>
</dbReference>
<dbReference type="Pfam" id="PF08659">
    <property type="entry name" value="KR"/>
    <property type="match status" value="1"/>
</dbReference>
<keyword evidence="1" id="KW-0596">Phosphopantetheine</keyword>
<dbReference type="InterPro" id="IPR057326">
    <property type="entry name" value="KR_dom"/>
</dbReference>
<reference evidence="7" key="1">
    <citation type="journal article" date="2019" name="Int. J. Syst. Evol. Microbiol.">
        <title>The Global Catalogue of Microorganisms (GCM) 10K type strain sequencing project: providing services to taxonomists for standard genome sequencing and annotation.</title>
        <authorList>
            <consortium name="The Broad Institute Genomics Platform"/>
            <consortium name="The Broad Institute Genome Sequencing Center for Infectious Disease"/>
            <person name="Wu L."/>
            <person name="Ma J."/>
        </authorList>
    </citation>
    <scope>NUCLEOTIDE SEQUENCE [LARGE SCALE GENOMIC DNA]</scope>
    <source>
        <strain evidence="7">CGMCC 4.7676</strain>
    </source>
</reference>
<gene>
    <name evidence="6" type="ORF">ACFOSH_42135</name>
</gene>
<feature type="domain" description="Carrier" evidence="5">
    <location>
        <begin position="978"/>
        <end position="1053"/>
    </location>
</feature>
<dbReference type="EMBL" id="JBHRWK010000114">
    <property type="protein sequence ID" value="MFC3456070.1"/>
    <property type="molecule type" value="Genomic_DNA"/>
</dbReference>
<feature type="non-terminal residue" evidence="6">
    <location>
        <position position="1"/>
    </location>
</feature>
<dbReference type="InterPro" id="IPR020807">
    <property type="entry name" value="PKS_DH"/>
</dbReference>
<dbReference type="Gene3D" id="3.40.366.10">
    <property type="entry name" value="Malonyl-Coenzyme A Acyl Carrier Protein, domain 2"/>
    <property type="match status" value="1"/>
</dbReference>
<dbReference type="Gene3D" id="3.10.129.110">
    <property type="entry name" value="Polyketide synthase dehydratase"/>
    <property type="match status" value="2"/>
</dbReference>
<evidence type="ECO:0000256" key="1">
    <source>
        <dbReference type="ARBA" id="ARBA00022450"/>
    </source>
</evidence>
<dbReference type="InterPro" id="IPR013968">
    <property type="entry name" value="PKS_KR"/>
</dbReference>
<dbReference type="InterPro" id="IPR020806">
    <property type="entry name" value="PKS_PP-bd"/>
</dbReference>
<protein>
    <submittedName>
        <fullName evidence="6">SDR family NAD(P)-dependent oxidoreductase</fullName>
    </submittedName>
</protein>
<dbReference type="PANTHER" id="PTHR43775:SF51">
    <property type="entry name" value="INACTIVE PHENOLPHTHIOCEROL SYNTHESIS POLYKETIDE SYNTHASE TYPE I PKS1-RELATED"/>
    <property type="match status" value="1"/>
</dbReference>
<dbReference type="InterPro" id="IPR050091">
    <property type="entry name" value="PKS_NRPS_Biosynth_Enz"/>
</dbReference>
<evidence type="ECO:0000313" key="6">
    <source>
        <dbReference type="EMBL" id="MFC3456070.1"/>
    </source>
</evidence>
<dbReference type="CDD" id="cd08956">
    <property type="entry name" value="KR_3_FAS_SDR_x"/>
    <property type="match status" value="1"/>
</dbReference>
<dbReference type="Pfam" id="PF00698">
    <property type="entry name" value="Acyl_transf_1"/>
    <property type="match status" value="1"/>
</dbReference>
<dbReference type="InterPro" id="IPR016036">
    <property type="entry name" value="Malonyl_transacylase_ACP-bd"/>
</dbReference>
<dbReference type="SMART" id="SM00823">
    <property type="entry name" value="PKS_PP"/>
    <property type="match status" value="1"/>
</dbReference>
<evidence type="ECO:0000256" key="3">
    <source>
        <dbReference type="ARBA" id="ARBA00022679"/>
    </source>
</evidence>
<dbReference type="Gene3D" id="1.10.1200.10">
    <property type="entry name" value="ACP-like"/>
    <property type="match status" value="1"/>
</dbReference>
<dbReference type="SUPFAM" id="SSF55048">
    <property type="entry name" value="Probable ACP-binding domain of malonyl-CoA ACP transacylase"/>
    <property type="match status" value="1"/>
</dbReference>
<dbReference type="InterPro" id="IPR049552">
    <property type="entry name" value="PKS_DH_N"/>
</dbReference>
<dbReference type="Pfam" id="PF22953">
    <property type="entry name" value="SpnB_Rossmann"/>
    <property type="match status" value="1"/>
</dbReference>
<evidence type="ECO:0000259" key="5">
    <source>
        <dbReference type="PROSITE" id="PS50075"/>
    </source>
</evidence>
<evidence type="ECO:0000256" key="4">
    <source>
        <dbReference type="ARBA" id="ARBA00023315"/>
    </source>
</evidence>
<evidence type="ECO:0000256" key="2">
    <source>
        <dbReference type="ARBA" id="ARBA00022553"/>
    </source>
</evidence>
<dbReference type="SMART" id="SM00822">
    <property type="entry name" value="PKS_KR"/>
    <property type="match status" value="1"/>
</dbReference>
<accession>A0ABV7PD81</accession>
<organism evidence="6 7">
    <name type="scientific">Amycolatopsis speibonae</name>
    <dbReference type="NCBI Taxonomy" id="1450224"/>
    <lineage>
        <taxon>Bacteria</taxon>
        <taxon>Bacillati</taxon>
        <taxon>Actinomycetota</taxon>
        <taxon>Actinomycetes</taxon>
        <taxon>Pseudonocardiales</taxon>
        <taxon>Pseudonocardiaceae</taxon>
        <taxon>Amycolatopsis</taxon>
    </lineage>
</organism>
<dbReference type="PANTHER" id="PTHR43775">
    <property type="entry name" value="FATTY ACID SYNTHASE"/>
    <property type="match status" value="1"/>
</dbReference>
<dbReference type="InterPro" id="IPR001227">
    <property type="entry name" value="Ac_transferase_dom_sf"/>
</dbReference>
<evidence type="ECO:0000313" key="7">
    <source>
        <dbReference type="Proteomes" id="UP001595645"/>
    </source>
</evidence>